<dbReference type="InterPro" id="IPR050980">
    <property type="entry name" value="2C_sensor_his_kinase"/>
</dbReference>
<feature type="compositionally biased region" description="Polar residues" evidence="13">
    <location>
        <begin position="842"/>
        <end position="853"/>
    </location>
</feature>
<proteinExistence type="predicted"/>
<evidence type="ECO:0000256" key="12">
    <source>
        <dbReference type="SAM" id="Coils"/>
    </source>
</evidence>
<gene>
    <name evidence="16" type="ORF">J3S04_09335</name>
</gene>
<feature type="region of interest" description="Disordered" evidence="13">
    <location>
        <begin position="741"/>
        <end position="990"/>
    </location>
</feature>
<keyword evidence="12" id="KW-0175">Coiled coil</keyword>
<evidence type="ECO:0000256" key="13">
    <source>
        <dbReference type="SAM" id="MobiDB-lite"/>
    </source>
</evidence>
<dbReference type="SUPFAM" id="SSF55874">
    <property type="entry name" value="ATPase domain of HSP90 chaperone/DNA topoisomerase II/histidine kinase"/>
    <property type="match status" value="1"/>
</dbReference>
<accession>A0ABX7RUA5</accession>
<keyword evidence="6" id="KW-0812">Transmembrane</keyword>
<keyword evidence="8" id="KW-0418">Kinase</keyword>
<protein>
    <recommendedName>
        <fullName evidence="3">histidine kinase</fullName>
        <ecNumber evidence="3">2.7.13.3</ecNumber>
    </recommendedName>
</protein>
<comment type="subcellular location">
    <subcellularLocation>
        <location evidence="2">Membrane</location>
    </subcellularLocation>
</comment>
<dbReference type="PANTHER" id="PTHR44936:SF9">
    <property type="entry name" value="SENSOR PROTEIN CREC"/>
    <property type="match status" value="1"/>
</dbReference>
<keyword evidence="5" id="KW-0808">Transferase</keyword>
<dbReference type="InterPro" id="IPR005467">
    <property type="entry name" value="His_kinase_dom"/>
</dbReference>
<feature type="compositionally biased region" description="Polar residues" evidence="13">
    <location>
        <begin position="866"/>
        <end position="881"/>
    </location>
</feature>
<dbReference type="Proteomes" id="UP000671836">
    <property type="component" value="Chromosome"/>
</dbReference>
<dbReference type="InterPro" id="IPR036890">
    <property type="entry name" value="HATPase_C_sf"/>
</dbReference>
<dbReference type="EMBL" id="CP071595">
    <property type="protein sequence ID" value="QSY51076.1"/>
    <property type="molecule type" value="Genomic_DNA"/>
</dbReference>
<feature type="domain" description="Histidine kinase" evidence="14">
    <location>
        <begin position="552"/>
        <end position="666"/>
    </location>
</feature>
<evidence type="ECO:0000313" key="16">
    <source>
        <dbReference type="EMBL" id="QSY51076.1"/>
    </source>
</evidence>
<dbReference type="Gene3D" id="3.30.565.10">
    <property type="entry name" value="Histidine kinase-like ATPase, C-terminal domain"/>
    <property type="match status" value="1"/>
</dbReference>
<evidence type="ECO:0000256" key="7">
    <source>
        <dbReference type="ARBA" id="ARBA00022741"/>
    </source>
</evidence>
<dbReference type="InterPro" id="IPR003660">
    <property type="entry name" value="HAMP_dom"/>
</dbReference>
<evidence type="ECO:0000256" key="9">
    <source>
        <dbReference type="ARBA" id="ARBA00022840"/>
    </source>
</evidence>
<feature type="compositionally biased region" description="Basic and acidic residues" evidence="13">
    <location>
        <begin position="109"/>
        <end position="119"/>
    </location>
</feature>
<evidence type="ECO:0000256" key="6">
    <source>
        <dbReference type="ARBA" id="ARBA00022692"/>
    </source>
</evidence>
<keyword evidence="17" id="KW-1185">Reference proteome</keyword>
<evidence type="ECO:0000256" key="1">
    <source>
        <dbReference type="ARBA" id="ARBA00000085"/>
    </source>
</evidence>
<evidence type="ECO:0000256" key="5">
    <source>
        <dbReference type="ARBA" id="ARBA00022679"/>
    </source>
</evidence>
<dbReference type="Pfam" id="PF02518">
    <property type="entry name" value="HATPase_c"/>
    <property type="match status" value="1"/>
</dbReference>
<feature type="domain" description="HAMP" evidence="15">
    <location>
        <begin position="345"/>
        <end position="399"/>
    </location>
</feature>
<feature type="compositionally biased region" description="Low complexity" evidence="13">
    <location>
        <begin position="762"/>
        <end position="783"/>
    </location>
</feature>
<dbReference type="InterPro" id="IPR003594">
    <property type="entry name" value="HATPase_dom"/>
</dbReference>
<evidence type="ECO:0000256" key="4">
    <source>
        <dbReference type="ARBA" id="ARBA00022553"/>
    </source>
</evidence>
<feature type="compositionally biased region" description="Basic residues" evidence="13">
    <location>
        <begin position="55"/>
        <end position="89"/>
    </location>
</feature>
<feature type="compositionally biased region" description="Low complexity" evidence="13">
    <location>
        <begin position="794"/>
        <end position="804"/>
    </location>
</feature>
<dbReference type="PANTHER" id="PTHR44936">
    <property type="entry name" value="SENSOR PROTEIN CREC"/>
    <property type="match status" value="1"/>
</dbReference>
<dbReference type="PROSITE" id="PS50109">
    <property type="entry name" value="HIS_KIN"/>
    <property type="match status" value="1"/>
</dbReference>
<name>A0ABX7RUA5_9ACTN</name>
<evidence type="ECO:0000256" key="2">
    <source>
        <dbReference type="ARBA" id="ARBA00004370"/>
    </source>
</evidence>
<keyword evidence="10" id="KW-0472">Membrane</keyword>
<keyword evidence="11" id="KW-0902">Two-component regulatory system</keyword>
<keyword evidence="9" id="KW-0067">ATP-binding</keyword>
<feature type="compositionally biased region" description="Basic residues" evidence="13">
    <location>
        <begin position="33"/>
        <end position="47"/>
    </location>
</feature>
<evidence type="ECO:0000256" key="8">
    <source>
        <dbReference type="ARBA" id="ARBA00022777"/>
    </source>
</evidence>
<evidence type="ECO:0000256" key="3">
    <source>
        <dbReference type="ARBA" id="ARBA00012438"/>
    </source>
</evidence>
<keyword evidence="10" id="KW-1133">Transmembrane helix</keyword>
<dbReference type="InterPro" id="IPR013587">
    <property type="entry name" value="Nitrate/nitrite_sensing"/>
</dbReference>
<dbReference type="Gene3D" id="6.10.340.10">
    <property type="match status" value="1"/>
</dbReference>
<keyword evidence="4" id="KW-0597">Phosphoprotein</keyword>
<feature type="compositionally biased region" description="Pro residues" evidence="13">
    <location>
        <begin position="899"/>
        <end position="911"/>
    </location>
</feature>
<dbReference type="SMART" id="SM00387">
    <property type="entry name" value="HATPase_c"/>
    <property type="match status" value="1"/>
</dbReference>
<feature type="region of interest" description="Disordered" evidence="13">
    <location>
        <begin position="670"/>
        <end position="727"/>
    </location>
</feature>
<dbReference type="PROSITE" id="PS50885">
    <property type="entry name" value="HAMP"/>
    <property type="match status" value="1"/>
</dbReference>
<dbReference type="SMART" id="SM00304">
    <property type="entry name" value="HAMP"/>
    <property type="match status" value="1"/>
</dbReference>
<comment type="catalytic activity">
    <reaction evidence="1">
        <text>ATP + protein L-histidine = ADP + protein N-phospho-L-histidine.</text>
        <dbReference type="EC" id="2.7.13.3"/>
    </reaction>
</comment>
<reference evidence="16 17" key="1">
    <citation type="submission" date="2021-03" db="EMBL/GenBank/DDBJ databases">
        <title>Streptomyces strains.</title>
        <authorList>
            <person name="Lund M.B."/>
            <person name="Toerring T."/>
        </authorList>
    </citation>
    <scope>NUCLEOTIDE SEQUENCE [LARGE SCALE GENOMIC DNA]</scope>
    <source>
        <strain evidence="16 17">KCC S-1010</strain>
    </source>
</reference>
<organism evidence="16 17">
    <name type="scientific">Streptomyces griseocarneus</name>
    <dbReference type="NCBI Taxonomy" id="51201"/>
    <lineage>
        <taxon>Bacteria</taxon>
        <taxon>Bacillati</taxon>
        <taxon>Actinomycetota</taxon>
        <taxon>Actinomycetes</taxon>
        <taxon>Kitasatosporales</taxon>
        <taxon>Streptomycetaceae</taxon>
        <taxon>Streptomyces</taxon>
    </lineage>
</organism>
<feature type="compositionally biased region" description="Basic and acidic residues" evidence="13">
    <location>
        <begin position="954"/>
        <end position="975"/>
    </location>
</feature>
<dbReference type="EC" id="2.7.13.3" evidence="3"/>
<feature type="coiled-coil region" evidence="12">
    <location>
        <begin position="401"/>
        <end position="435"/>
    </location>
</feature>
<feature type="compositionally biased region" description="Basic and acidic residues" evidence="13">
    <location>
        <begin position="888"/>
        <end position="898"/>
    </location>
</feature>
<evidence type="ECO:0000256" key="10">
    <source>
        <dbReference type="ARBA" id="ARBA00022989"/>
    </source>
</evidence>
<evidence type="ECO:0000313" key="17">
    <source>
        <dbReference type="Proteomes" id="UP000671836"/>
    </source>
</evidence>
<dbReference type="Pfam" id="PF08376">
    <property type="entry name" value="NIT"/>
    <property type="match status" value="1"/>
</dbReference>
<evidence type="ECO:0000256" key="11">
    <source>
        <dbReference type="ARBA" id="ARBA00023012"/>
    </source>
</evidence>
<evidence type="ECO:0000259" key="15">
    <source>
        <dbReference type="PROSITE" id="PS50885"/>
    </source>
</evidence>
<sequence>MGHGRQQIASTGAEEATSRRPARTADIGGAGAHRPRTQPTHRLRRRRLPDGPGRGRVRHRRRHTRPRRLPPPGRPRHVRQRCRRARRPGSRPAGAGRPRRVRPEPVGAAEDRRARVDRQVDEFRTTAPLSLQRRLDTLPEVRRRALTGSADARSVFTAYTAVIQALHGSAASLAHRLPSRARSDDATALPALGRAVEEASAGRGLLLAALAARGTQPQLTALAQGAALRERAALDEFRLLAPAALRAEYARTLAGAQVADARARLDRLVARPQAAAAEIEHPGPVRAGLTARLDRLRGLESGLATEQMARLAALRDHDATALEVRGTLAALCFLLVLGTCVQSARSITRPLAALRTGARRVCADPVTKEPVSFQGRDDEFAEIARSVNVLHGTVVRMRERIALLEGERNRLDVARQDLADERDALRGRFQELDERMAGLSGRVHSTFVSLSRRTLGLVERQLTVIESMEAHEADPDRLEILFKLDHLATRMRRYNENLLVLAGAEQQCGHAGPVPLLDVLRAGVSEIERYERVRIHSLPARAQLAGFAADDISHLVAELLENATAFSPPDVQVQVCGWLLENGEVMLSVQDEGIGMAPERLGELNALLAEADPDLGRSGRGGTEEPVMGLGLYVVARLAARHGVRVQLREQRPGGITAVVVLPGHLLPAEPPSVTDPATAPPVPGSARTTPHSDLPGAVAEANSHTLPGRPQHTGLPGQRRSGPWVEQDEQTIQLTTVRSIPGPAWQMPGPAAGQPPVADDGPAPGRHARAAAVPPQAAARPHASYEAYGGSTGSTPRGPWRPGSGRGWRGQGAHRQGAHPVSHPTSHPASYDRTPRPSPYAQASQPAQTSARTAHAPSGHPAGSHAQTPHAQTPYAQPSYAQAPRPEPLRPRPRPEPAPDGPGDPGPGQPAGPALPKRTPRVVARNPVPLSVRPGVDADALRRKLAGFQQGARDGRRDAEAELAERDRGTDRNRAGAPDEGGTVEEARG</sequence>
<evidence type="ECO:0000259" key="14">
    <source>
        <dbReference type="PROSITE" id="PS50109"/>
    </source>
</evidence>
<feature type="region of interest" description="Disordered" evidence="13">
    <location>
        <begin position="1"/>
        <end position="119"/>
    </location>
</feature>
<keyword evidence="7" id="KW-0547">Nucleotide-binding</keyword>